<keyword evidence="2" id="KW-1133">Transmembrane helix</keyword>
<organism evidence="4 5">
    <name type="scientific">Pestalotiopsis fici (strain W106-1 / CGMCC3.15140)</name>
    <dbReference type="NCBI Taxonomy" id="1229662"/>
    <lineage>
        <taxon>Eukaryota</taxon>
        <taxon>Fungi</taxon>
        <taxon>Dikarya</taxon>
        <taxon>Ascomycota</taxon>
        <taxon>Pezizomycotina</taxon>
        <taxon>Sordariomycetes</taxon>
        <taxon>Xylariomycetidae</taxon>
        <taxon>Amphisphaeriales</taxon>
        <taxon>Sporocadaceae</taxon>
        <taxon>Pestalotiopsis</taxon>
    </lineage>
</organism>
<name>W3WK92_PESFW</name>
<keyword evidence="1" id="KW-0175">Coiled coil</keyword>
<keyword evidence="2" id="KW-0472">Membrane</keyword>
<dbReference type="GeneID" id="19279078"/>
<dbReference type="eggNOG" id="ENOG502SPW2">
    <property type="taxonomic scope" value="Eukaryota"/>
</dbReference>
<keyword evidence="5" id="KW-1185">Reference proteome</keyword>
<accession>W3WK92</accession>
<feature type="coiled-coil region" evidence="1">
    <location>
        <begin position="62"/>
        <end position="89"/>
    </location>
</feature>
<reference evidence="5" key="1">
    <citation type="journal article" date="2015" name="BMC Genomics">
        <title>Genomic and transcriptomic analysis of the endophytic fungus Pestalotiopsis fici reveals its lifestyle and high potential for synthesis of natural products.</title>
        <authorList>
            <person name="Wang X."/>
            <person name="Zhang X."/>
            <person name="Liu L."/>
            <person name="Xiang M."/>
            <person name="Wang W."/>
            <person name="Sun X."/>
            <person name="Che Y."/>
            <person name="Guo L."/>
            <person name="Liu G."/>
            <person name="Guo L."/>
            <person name="Wang C."/>
            <person name="Yin W.B."/>
            <person name="Stadler M."/>
            <person name="Zhang X."/>
            <person name="Liu X."/>
        </authorList>
    </citation>
    <scope>NUCLEOTIDE SEQUENCE [LARGE SCALE GENOMIC DNA]</scope>
    <source>
        <strain evidence="5">W106-1 / CGMCC3.15140</strain>
    </source>
</reference>
<evidence type="ECO:0000313" key="5">
    <source>
        <dbReference type="Proteomes" id="UP000030651"/>
    </source>
</evidence>
<evidence type="ECO:0000256" key="1">
    <source>
        <dbReference type="SAM" id="Coils"/>
    </source>
</evidence>
<protein>
    <recommendedName>
        <fullName evidence="3">DUF6594 domain-containing protein</fullName>
    </recommendedName>
</protein>
<dbReference type="InterPro" id="IPR046529">
    <property type="entry name" value="DUF6594"/>
</dbReference>
<dbReference type="EMBL" id="KI912120">
    <property type="protein sequence ID" value="ETS74199.1"/>
    <property type="molecule type" value="Genomic_DNA"/>
</dbReference>
<dbReference type="InParanoid" id="W3WK92"/>
<dbReference type="OMA" id="FREEPIK"/>
<feature type="domain" description="DUF6594" evidence="3">
    <location>
        <begin position="35"/>
        <end position="303"/>
    </location>
</feature>
<dbReference type="Proteomes" id="UP000030651">
    <property type="component" value="Unassembled WGS sequence"/>
</dbReference>
<dbReference type="HOGENOM" id="CLU_051118_1_1_1"/>
<evidence type="ECO:0000259" key="3">
    <source>
        <dbReference type="Pfam" id="PF20237"/>
    </source>
</evidence>
<dbReference type="KEGG" id="pfy:PFICI_14065"/>
<dbReference type="AlphaFoldDB" id="W3WK92"/>
<dbReference type="RefSeq" id="XP_007840837.1">
    <property type="nucleotide sequence ID" value="XM_007842646.1"/>
</dbReference>
<dbReference type="OrthoDB" id="5416037at2759"/>
<gene>
    <name evidence="4" type="ORF">PFICI_14065</name>
</gene>
<dbReference type="PANTHER" id="PTHR34502:SF4">
    <property type="entry name" value="DUF6594 DOMAIN-CONTAINING PROTEIN"/>
    <property type="match status" value="1"/>
</dbReference>
<dbReference type="Pfam" id="PF20237">
    <property type="entry name" value="DUF6594"/>
    <property type="match status" value="1"/>
</dbReference>
<sequence>MAAQFPAHIDLNTLPADTGPTSEEVQRKPWKFVGYRGYADFIASDDDFYMLRRFNTLHVRVSLSYQDRIAALEEQLTELDAEYSRREAEDVDNGTFRHDQEDRQALLDNIGEALYQYSKKKAPKSLPILSMALTLLDRLVLQQSELRKLPPALKKDVKSVKNWHFNHDHAAVAAAEQKYLDHEADLFSMATTKGRSPLRQVIDSSLRLRTLGLWSVEKANSAVPAYDSGNISYYSDKRIDAFVSGLIVLIGITMLITPIWILQSLNSMQSKLFVITVFILVFLLVLSLAMVAKPFEALGTTAA</sequence>
<proteinExistence type="predicted"/>
<evidence type="ECO:0000313" key="4">
    <source>
        <dbReference type="EMBL" id="ETS74199.1"/>
    </source>
</evidence>
<feature type="transmembrane region" description="Helical" evidence="2">
    <location>
        <begin position="272"/>
        <end position="292"/>
    </location>
</feature>
<evidence type="ECO:0000256" key="2">
    <source>
        <dbReference type="SAM" id="Phobius"/>
    </source>
</evidence>
<keyword evidence="2" id="KW-0812">Transmembrane</keyword>
<feature type="transmembrane region" description="Helical" evidence="2">
    <location>
        <begin position="241"/>
        <end position="260"/>
    </location>
</feature>
<dbReference type="PANTHER" id="PTHR34502">
    <property type="entry name" value="DUF6594 DOMAIN-CONTAINING PROTEIN-RELATED"/>
    <property type="match status" value="1"/>
</dbReference>